<dbReference type="AlphaFoldDB" id="A0ABD2WHM8"/>
<gene>
    <name evidence="2" type="ORF">TKK_013363</name>
</gene>
<dbReference type="EMBL" id="JBJJXI010000107">
    <property type="protein sequence ID" value="KAL3392037.1"/>
    <property type="molecule type" value="Genomic_DNA"/>
</dbReference>
<organism evidence="2 3">
    <name type="scientific">Trichogramma kaykai</name>
    <dbReference type="NCBI Taxonomy" id="54128"/>
    <lineage>
        <taxon>Eukaryota</taxon>
        <taxon>Metazoa</taxon>
        <taxon>Ecdysozoa</taxon>
        <taxon>Arthropoda</taxon>
        <taxon>Hexapoda</taxon>
        <taxon>Insecta</taxon>
        <taxon>Pterygota</taxon>
        <taxon>Neoptera</taxon>
        <taxon>Endopterygota</taxon>
        <taxon>Hymenoptera</taxon>
        <taxon>Apocrita</taxon>
        <taxon>Proctotrupomorpha</taxon>
        <taxon>Chalcidoidea</taxon>
        <taxon>Trichogrammatidae</taxon>
        <taxon>Trichogramma</taxon>
    </lineage>
</organism>
<reference evidence="2 3" key="1">
    <citation type="journal article" date="2024" name="bioRxiv">
        <title>A reference genome for Trichogramma kaykai: A tiny desert-dwelling parasitoid wasp with competing sex-ratio distorters.</title>
        <authorList>
            <person name="Culotta J."/>
            <person name="Lindsey A.R."/>
        </authorList>
    </citation>
    <scope>NUCLEOTIDE SEQUENCE [LARGE SCALE GENOMIC DNA]</scope>
    <source>
        <strain evidence="2 3">KSX58</strain>
    </source>
</reference>
<accession>A0ABD2WHM8</accession>
<sequence length="118" mass="13784">MYFKVPSPACVRRGKKEEENTKKKESTRRRDEACPTCLGKCIVLSARKYNNIQVPGKRFTCAATKEREINDRISRARKREYEEDDLLRGSANCYRQNIPYVRGYIHAADARALIHIYK</sequence>
<evidence type="ECO:0000256" key="1">
    <source>
        <dbReference type="SAM" id="MobiDB-lite"/>
    </source>
</evidence>
<feature type="region of interest" description="Disordered" evidence="1">
    <location>
        <begin position="1"/>
        <end position="31"/>
    </location>
</feature>
<evidence type="ECO:0000313" key="2">
    <source>
        <dbReference type="EMBL" id="KAL3392037.1"/>
    </source>
</evidence>
<proteinExistence type="predicted"/>
<comment type="caution">
    <text evidence="2">The sequence shown here is derived from an EMBL/GenBank/DDBJ whole genome shotgun (WGS) entry which is preliminary data.</text>
</comment>
<name>A0ABD2WHM8_9HYME</name>
<dbReference type="Proteomes" id="UP001627154">
    <property type="component" value="Unassembled WGS sequence"/>
</dbReference>
<protein>
    <submittedName>
        <fullName evidence="2">Uncharacterized protein</fullName>
    </submittedName>
</protein>
<keyword evidence="3" id="KW-1185">Reference proteome</keyword>
<evidence type="ECO:0000313" key="3">
    <source>
        <dbReference type="Proteomes" id="UP001627154"/>
    </source>
</evidence>
<feature type="compositionally biased region" description="Basic and acidic residues" evidence="1">
    <location>
        <begin position="15"/>
        <end position="31"/>
    </location>
</feature>